<dbReference type="OrthoDB" id="10451054at2759"/>
<dbReference type="AlphaFoldDB" id="A0A0V0TB40"/>
<evidence type="ECO:0000313" key="2">
    <source>
        <dbReference type="Proteomes" id="UP000055048"/>
    </source>
</evidence>
<dbReference type="Proteomes" id="UP000055048">
    <property type="component" value="Unassembled WGS sequence"/>
</dbReference>
<comment type="caution">
    <text evidence="1">The sequence shown here is derived from an EMBL/GenBank/DDBJ whole genome shotgun (WGS) entry which is preliminary data.</text>
</comment>
<protein>
    <submittedName>
        <fullName evidence="1">Uncharacterized protein</fullName>
    </submittedName>
</protein>
<gene>
    <name evidence="1" type="ORF">T05_13507</name>
</gene>
<evidence type="ECO:0000313" key="1">
    <source>
        <dbReference type="EMBL" id="KRX36202.1"/>
    </source>
</evidence>
<proteinExistence type="predicted"/>
<accession>A0A0V0TB40</accession>
<dbReference type="EMBL" id="JYDJ01000380">
    <property type="protein sequence ID" value="KRX36202.1"/>
    <property type="molecule type" value="Genomic_DNA"/>
</dbReference>
<sequence length="385" mass="43633">MNNEQQQITDNNNNDNKIFYKTTNWKAALNRLWREEDGIACTIQAYYHPLFVEPIMPTFQVAIGSDIYTMLPVVPASNRVAPVTICGTGRKAITNFPMYCLEEMEVAALQVAHSESSPESEASGLFQNHRSELPQFYIRALLVDAELINFLDISPVSRQPFNTFHLKVLSCRRRLDYSTLGMVGRVPNLSIRTGLASNRLFCSHFPHTSVQCLLFYAYTVSSFSESFLRKSLARSELSGSGPKSTLQRKINLTSVYVKRQRLFEVLHCQSPYVGSGSGSELTSDDCASVLFSFPMSSSKPRQTAIHKLNWAVLQEVSLKLELVIMEIFGNIRKFLKISLENFRGHPGLNRGPLDLQSNALPLSYTPTGYNGTVWRIKMHYYVIYW</sequence>
<reference evidence="1 2" key="1">
    <citation type="submission" date="2015-01" db="EMBL/GenBank/DDBJ databases">
        <title>Evolution of Trichinella species and genotypes.</title>
        <authorList>
            <person name="Korhonen P.K."/>
            <person name="Edoardo P."/>
            <person name="Giuseppe L.R."/>
            <person name="Gasser R.B."/>
        </authorList>
    </citation>
    <scope>NUCLEOTIDE SEQUENCE [LARGE SCALE GENOMIC DNA]</scope>
    <source>
        <strain evidence="1">ISS417</strain>
    </source>
</reference>
<name>A0A0V0TB40_9BILA</name>
<organism evidence="1 2">
    <name type="scientific">Trichinella murrelli</name>
    <dbReference type="NCBI Taxonomy" id="144512"/>
    <lineage>
        <taxon>Eukaryota</taxon>
        <taxon>Metazoa</taxon>
        <taxon>Ecdysozoa</taxon>
        <taxon>Nematoda</taxon>
        <taxon>Enoplea</taxon>
        <taxon>Dorylaimia</taxon>
        <taxon>Trichinellida</taxon>
        <taxon>Trichinellidae</taxon>
        <taxon>Trichinella</taxon>
    </lineage>
</organism>
<keyword evidence="2" id="KW-1185">Reference proteome</keyword>